<dbReference type="AlphaFoldDB" id="A0A9D9EGN9"/>
<evidence type="ECO:0000256" key="10">
    <source>
        <dbReference type="SAM" id="Phobius"/>
    </source>
</evidence>
<dbReference type="GO" id="GO:0005886">
    <property type="term" value="C:plasma membrane"/>
    <property type="evidence" value="ECO:0007669"/>
    <property type="project" value="UniProtKB-SubCell"/>
</dbReference>
<evidence type="ECO:0000256" key="1">
    <source>
        <dbReference type="ARBA" id="ARBA00004651"/>
    </source>
</evidence>
<dbReference type="InterPro" id="IPR045070">
    <property type="entry name" value="MATE_MepA-like"/>
</dbReference>
<evidence type="ECO:0000256" key="2">
    <source>
        <dbReference type="ARBA" id="ARBA00008417"/>
    </source>
</evidence>
<feature type="transmembrane region" description="Helical" evidence="10">
    <location>
        <begin position="241"/>
        <end position="263"/>
    </location>
</feature>
<evidence type="ECO:0000256" key="9">
    <source>
        <dbReference type="ARBA" id="ARBA00023251"/>
    </source>
</evidence>
<comment type="subcellular location">
    <subcellularLocation>
        <location evidence="1">Cell membrane</location>
        <topology evidence="1">Multi-pass membrane protein</topology>
    </subcellularLocation>
</comment>
<dbReference type="EMBL" id="JADIMO010000035">
    <property type="protein sequence ID" value="MBO8444669.1"/>
    <property type="molecule type" value="Genomic_DNA"/>
</dbReference>
<dbReference type="CDD" id="cd13143">
    <property type="entry name" value="MATE_MepA_like"/>
    <property type="match status" value="1"/>
</dbReference>
<keyword evidence="6 10" id="KW-0812">Transmembrane</keyword>
<evidence type="ECO:0000256" key="5">
    <source>
        <dbReference type="ARBA" id="ARBA00022475"/>
    </source>
</evidence>
<feature type="transmembrane region" description="Helical" evidence="10">
    <location>
        <begin position="140"/>
        <end position="157"/>
    </location>
</feature>
<feature type="transmembrane region" description="Helical" evidence="10">
    <location>
        <begin position="169"/>
        <end position="193"/>
    </location>
</feature>
<protein>
    <recommendedName>
        <fullName evidence="3">Multidrug export protein MepA</fullName>
    </recommendedName>
</protein>
<accession>A0A9D9EGN9</accession>
<feature type="transmembrane region" description="Helical" evidence="10">
    <location>
        <begin position="275"/>
        <end position="297"/>
    </location>
</feature>
<evidence type="ECO:0000256" key="3">
    <source>
        <dbReference type="ARBA" id="ARBA00022106"/>
    </source>
</evidence>
<evidence type="ECO:0000313" key="12">
    <source>
        <dbReference type="Proteomes" id="UP000823619"/>
    </source>
</evidence>
<dbReference type="Pfam" id="PF01554">
    <property type="entry name" value="MatE"/>
    <property type="match status" value="2"/>
</dbReference>
<dbReference type="InterPro" id="IPR051327">
    <property type="entry name" value="MATE_MepA_subfamily"/>
</dbReference>
<reference evidence="11" key="2">
    <citation type="journal article" date="2021" name="PeerJ">
        <title>Extensive microbial diversity within the chicken gut microbiome revealed by metagenomics and culture.</title>
        <authorList>
            <person name="Gilroy R."/>
            <person name="Ravi A."/>
            <person name="Getino M."/>
            <person name="Pursley I."/>
            <person name="Horton D.L."/>
            <person name="Alikhan N.F."/>
            <person name="Baker D."/>
            <person name="Gharbi K."/>
            <person name="Hall N."/>
            <person name="Watson M."/>
            <person name="Adriaenssens E.M."/>
            <person name="Foster-Nyarko E."/>
            <person name="Jarju S."/>
            <person name="Secka A."/>
            <person name="Antonio M."/>
            <person name="Oren A."/>
            <person name="Chaudhuri R.R."/>
            <person name="La Ragione R."/>
            <person name="Hildebrand F."/>
            <person name="Pallen M.J."/>
        </authorList>
    </citation>
    <scope>NUCLEOTIDE SEQUENCE</scope>
    <source>
        <strain evidence="11">D5-748</strain>
    </source>
</reference>
<keyword evidence="4" id="KW-0813">Transport</keyword>
<evidence type="ECO:0000313" key="11">
    <source>
        <dbReference type="EMBL" id="MBO8444669.1"/>
    </source>
</evidence>
<evidence type="ECO:0000256" key="7">
    <source>
        <dbReference type="ARBA" id="ARBA00022989"/>
    </source>
</evidence>
<name>A0A9D9EGN9_9BACT</name>
<comment type="similarity">
    <text evidence="2">Belongs to the multi antimicrobial extrusion (MATE) (TC 2.A.66.1) family. MepA subfamily.</text>
</comment>
<gene>
    <name evidence="11" type="ORF">IAC23_03105</name>
</gene>
<organism evidence="11 12">
    <name type="scientific">Candidatus Cryptobacteroides merdavium</name>
    <dbReference type="NCBI Taxonomy" id="2840769"/>
    <lineage>
        <taxon>Bacteria</taxon>
        <taxon>Pseudomonadati</taxon>
        <taxon>Bacteroidota</taxon>
        <taxon>Bacteroidia</taxon>
        <taxon>Bacteroidales</taxon>
        <taxon>Candidatus Cryptobacteroides</taxon>
    </lineage>
</organism>
<dbReference type="PANTHER" id="PTHR43823:SF3">
    <property type="entry name" value="MULTIDRUG EXPORT PROTEIN MEPA"/>
    <property type="match status" value="1"/>
</dbReference>
<keyword evidence="7 10" id="KW-1133">Transmembrane helix</keyword>
<feature type="transmembrane region" description="Helical" evidence="10">
    <location>
        <begin position="97"/>
        <end position="120"/>
    </location>
</feature>
<dbReference type="GO" id="GO:0015297">
    <property type="term" value="F:antiporter activity"/>
    <property type="evidence" value="ECO:0007669"/>
    <property type="project" value="InterPro"/>
</dbReference>
<dbReference type="GO" id="GO:0042910">
    <property type="term" value="F:xenobiotic transmembrane transporter activity"/>
    <property type="evidence" value="ECO:0007669"/>
    <property type="project" value="InterPro"/>
</dbReference>
<evidence type="ECO:0000256" key="4">
    <source>
        <dbReference type="ARBA" id="ARBA00022448"/>
    </source>
</evidence>
<dbReference type="GO" id="GO:0046677">
    <property type="term" value="P:response to antibiotic"/>
    <property type="evidence" value="ECO:0007669"/>
    <property type="project" value="UniProtKB-KW"/>
</dbReference>
<dbReference type="InterPro" id="IPR002528">
    <property type="entry name" value="MATE_fam"/>
</dbReference>
<feature type="transmembrane region" description="Helical" evidence="10">
    <location>
        <begin position="401"/>
        <end position="420"/>
    </location>
</feature>
<feature type="transmembrane region" description="Helical" evidence="10">
    <location>
        <begin position="199"/>
        <end position="220"/>
    </location>
</feature>
<feature type="transmembrane region" description="Helical" evidence="10">
    <location>
        <begin position="52"/>
        <end position="85"/>
    </location>
</feature>
<keyword evidence="9" id="KW-0046">Antibiotic resistance</keyword>
<keyword evidence="8 10" id="KW-0472">Membrane</keyword>
<feature type="transmembrane region" description="Helical" evidence="10">
    <location>
        <begin position="368"/>
        <end position="389"/>
    </location>
</feature>
<dbReference type="NCBIfam" id="TIGR00797">
    <property type="entry name" value="matE"/>
    <property type="match status" value="1"/>
</dbReference>
<evidence type="ECO:0000256" key="6">
    <source>
        <dbReference type="ARBA" id="ARBA00022692"/>
    </source>
</evidence>
<reference evidence="11" key="1">
    <citation type="submission" date="2020-10" db="EMBL/GenBank/DDBJ databases">
        <authorList>
            <person name="Gilroy R."/>
        </authorList>
    </citation>
    <scope>NUCLEOTIDE SEQUENCE</scope>
    <source>
        <strain evidence="11">D5-748</strain>
    </source>
</reference>
<sequence length="462" mass="49964">MAEKGAIPVELGTEPIGKLLKNYAVPAIIAMTASSLYNIIDSIFIGHGVGPLAIAGLAVTFPLMNLSAAFGSLVGVGATTMISVLLGQKNYEAANKVLGNVVILNVLIGILFMTVSLIFLDPILYFFGASENTIGYAREYMQIILAGNAVTHLYLGLNSVLRASGNPKMAMYLTILSVVINTAVAPVLIFWLGMGISGAAIATVLAQVVALTIIIVYFCRKDRLLHFSRKIFRFDWRIAKDSLAIGLAPFLMNAAACIVTLFINQQLKKYGGDLAIGAYGIVNRISFLFIMIIMGLNQGMQPIAGYNFGTRNYTRVKAVMWKTVQFATIVSTTGFLIAMLIPELAVSVFTSDGELIGLASKGLRMLTIAYPLVGFQMVASNFFQCLGMVNKAILLSMSRQLLFLIPCIYVLPIIFGNMGVWMSFPIADFAAFAISAVLMWDLLKKFSKLHDGDDPSILGSKL</sequence>
<dbReference type="PANTHER" id="PTHR43823">
    <property type="entry name" value="SPORULATION PROTEIN YKVU"/>
    <property type="match status" value="1"/>
</dbReference>
<dbReference type="Proteomes" id="UP000823619">
    <property type="component" value="Unassembled WGS sequence"/>
</dbReference>
<keyword evidence="5" id="KW-1003">Cell membrane</keyword>
<proteinExistence type="inferred from homology"/>
<dbReference type="PIRSF" id="PIRSF006603">
    <property type="entry name" value="DinF"/>
    <property type="match status" value="1"/>
</dbReference>
<dbReference type="InterPro" id="IPR048279">
    <property type="entry name" value="MdtK-like"/>
</dbReference>
<evidence type="ECO:0000256" key="8">
    <source>
        <dbReference type="ARBA" id="ARBA00023136"/>
    </source>
</evidence>
<feature type="transmembrane region" description="Helical" evidence="10">
    <location>
        <begin position="318"/>
        <end position="341"/>
    </location>
</feature>
<comment type="caution">
    <text evidence="11">The sequence shown here is derived from an EMBL/GenBank/DDBJ whole genome shotgun (WGS) entry which is preliminary data.</text>
</comment>